<accession>A0A1M7N0T5</accession>
<protein>
    <recommendedName>
        <fullName evidence="5">DUF2637 domain-containing protein</fullName>
    </recommendedName>
</protein>
<dbReference type="InterPro" id="IPR021235">
    <property type="entry name" value="DUF2637"/>
</dbReference>
<dbReference type="EMBL" id="FRBI01000017">
    <property type="protein sequence ID" value="SHM97149.1"/>
    <property type="molecule type" value="Genomic_DNA"/>
</dbReference>
<keyword evidence="2" id="KW-0472">Membrane</keyword>
<evidence type="ECO:0000256" key="2">
    <source>
        <dbReference type="SAM" id="Phobius"/>
    </source>
</evidence>
<dbReference type="Pfam" id="PF10935">
    <property type="entry name" value="DUF2637"/>
    <property type="match status" value="1"/>
</dbReference>
<organism evidence="3 4">
    <name type="scientific">Actinacidiphila paucisporea</name>
    <dbReference type="NCBI Taxonomy" id="310782"/>
    <lineage>
        <taxon>Bacteria</taxon>
        <taxon>Bacillati</taxon>
        <taxon>Actinomycetota</taxon>
        <taxon>Actinomycetes</taxon>
        <taxon>Kitasatosporales</taxon>
        <taxon>Streptomycetaceae</taxon>
        <taxon>Actinacidiphila</taxon>
    </lineage>
</organism>
<feature type="transmembrane region" description="Helical" evidence="2">
    <location>
        <begin position="98"/>
        <end position="125"/>
    </location>
</feature>
<sequence>MYEYDTYGVLDSDWYAPRPGQQQDVVPETQREGTQFETQFVAQADGTGRPWDIDAEFEYLFQPPVPETAPPPQVDLPAPPPLVHRRRRRPRVARLQRSAVIGGAVAGISAVATGTVSVLSAMVAYGPMRQLAAPTTQGLAGAWPLLVYGPWLVGCLSILNAATHRRTGRAGWVAMILFSMIATALCVIHAPRTITASAVAGLPPFSALTSFLLLSRQITLLRPRHAKPPPQTKHPRRTKLPRQRRH</sequence>
<proteinExistence type="predicted"/>
<evidence type="ECO:0008006" key="5">
    <source>
        <dbReference type="Google" id="ProtNLM"/>
    </source>
</evidence>
<dbReference type="STRING" id="310782.SAMN05216499_11785"/>
<feature type="region of interest" description="Disordered" evidence="1">
    <location>
        <begin position="223"/>
        <end position="246"/>
    </location>
</feature>
<evidence type="ECO:0000313" key="3">
    <source>
        <dbReference type="EMBL" id="SHM97149.1"/>
    </source>
</evidence>
<name>A0A1M7N0T5_9ACTN</name>
<evidence type="ECO:0000256" key="1">
    <source>
        <dbReference type="SAM" id="MobiDB-lite"/>
    </source>
</evidence>
<feature type="transmembrane region" description="Helical" evidence="2">
    <location>
        <begin position="196"/>
        <end position="214"/>
    </location>
</feature>
<keyword evidence="4" id="KW-1185">Reference proteome</keyword>
<keyword evidence="2" id="KW-0812">Transmembrane</keyword>
<evidence type="ECO:0000313" key="4">
    <source>
        <dbReference type="Proteomes" id="UP000184111"/>
    </source>
</evidence>
<keyword evidence="2" id="KW-1133">Transmembrane helix</keyword>
<dbReference type="Proteomes" id="UP000184111">
    <property type="component" value="Unassembled WGS sequence"/>
</dbReference>
<feature type="transmembrane region" description="Helical" evidence="2">
    <location>
        <begin position="170"/>
        <end position="190"/>
    </location>
</feature>
<gene>
    <name evidence="3" type="ORF">SAMN05216499_11785</name>
</gene>
<dbReference type="AlphaFoldDB" id="A0A1M7N0T5"/>
<feature type="transmembrane region" description="Helical" evidence="2">
    <location>
        <begin position="145"/>
        <end position="163"/>
    </location>
</feature>
<reference evidence="3 4" key="1">
    <citation type="submission" date="2016-11" db="EMBL/GenBank/DDBJ databases">
        <authorList>
            <person name="Jaros S."/>
            <person name="Januszkiewicz K."/>
            <person name="Wedrychowicz H."/>
        </authorList>
    </citation>
    <scope>NUCLEOTIDE SEQUENCE [LARGE SCALE GENOMIC DNA]</scope>
    <source>
        <strain evidence="3 4">CGMCC 4.2025</strain>
    </source>
</reference>